<dbReference type="PANTHER" id="PTHR32507">
    <property type="entry name" value="NA(+)/H(+) ANTIPORTER 1"/>
    <property type="match status" value="1"/>
</dbReference>
<evidence type="ECO:0000313" key="6">
    <source>
        <dbReference type="EMBL" id="PVZ08528.1"/>
    </source>
</evidence>
<evidence type="ECO:0000256" key="4">
    <source>
        <dbReference type="ARBA" id="ARBA00023065"/>
    </source>
</evidence>
<evidence type="ECO:0000256" key="2">
    <source>
        <dbReference type="ARBA" id="ARBA00022448"/>
    </source>
</evidence>
<dbReference type="AlphaFoldDB" id="A0A2U1F8P2"/>
<dbReference type="GO" id="GO:0005886">
    <property type="term" value="C:plasma membrane"/>
    <property type="evidence" value="ECO:0007669"/>
    <property type="project" value="UniProtKB-SubCell"/>
</dbReference>
<evidence type="ECO:0000256" key="5">
    <source>
        <dbReference type="SAM" id="Phobius"/>
    </source>
</evidence>
<dbReference type="RefSeq" id="WP_243418167.1">
    <property type="nucleotide sequence ID" value="NZ_QEKW01000008.1"/>
</dbReference>
<keyword evidence="7" id="KW-1185">Reference proteome</keyword>
<organism evidence="6 7">
    <name type="scientific">Actinomycetospora cinnamomea</name>
    <dbReference type="NCBI Taxonomy" id="663609"/>
    <lineage>
        <taxon>Bacteria</taxon>
        <taxon>Bacillati</taxon>
        <taxon>Actinomycetota</taxon>
        <taxon>Actinomycetes</taxon>
        <taxon>Pseudonocardiales</taxon>
        <taxon>Pseudonocardiaceae</taxon>
        <taxon>Actinomycetospora</taxon>
    </lineage>
</organism>
<dbReference type="GO" id="GO:0006811">
    <property type="term" value="P:monoatomic ion transport"/>
    <property type="evidence" value="ECO:0007669"/>
    <property type="project" value="UniProtKB-KW"/>
</dbReference>
<keyword evidence="2" id="KW-0813">Transport</keyword>
<comment type="subcellular location">
    <subcellularLocation>
        <location evidence="1">Cell membrane</location>
        <topology evidence="1">Multi-pass membrane protein</topology>
    </subcellularLocation>
</comment>
<accession>A0A2U1F8P2</accession>
<dbReference type="PANTHER" id="PTHR32507:SF8">
    <property type="entry name" value="CNH1P"/>
    <property type="match status" value="1"/>
</dbReference>
<evidence type="ECO:0000313" key="7">
    <source>
        <dbReference type="Proteomes" id="UP000245639"/>
    </source>
</evidence>
<protein>
    <submittedName>
        <fullName evidence="6">Uncharacterized protein</fullName>
    </submittedName>
</protein>
<feature type="transmembrane region" description="Helical" evidence="5">
    <location>
        <begin position="38"/>
        <end position="58"/>
    </location>
</feature>
<proteinExistence type="predicted"/>
<feature type="transmembrane region" description="Helical" evidence="5">
    <location>
        <begin position="79"/>
        <end position="97"/>
    </location>
</feature>
<sequence>MSLTLPEELRDALSTTLTAAARLAIVAVFGVFGTVVPWSGWAELGVLGVVFAFWVLVVRRPPVVWLALRPTDTGRSSRAFLAWFGPLGVAGIYYLAYIERYGLAEYERLFAAGSLAICASVVVHTLTSTPGVFGFARRAGTERREGESVEVGGPLP</sequence>
<keyword evidence="3" id="KW-0050">Antiport</keyword>
<reference evidence="6 7" key="1">
    <citation type="submission" date="2018-04" db="EMBL/GenBank/DDBJ databases">
        <title>Genomic Encyclopedia of Type Strains, Phase IV (KMG-IV): sequencing the most valuable type-strain genomes for metagenomic binning, comparative biology and taxonomic classification.</title>
        <authorList>
            <person name="Goeker M."/>
        </authorList>
    </citation>
    <scope>NUCLEOTIDE SEQUENCE [LARGE SCALE GENOMIC DNA]</scope>
    <source>
        <strain evidence="6 7">DSM 45771</strain>
    </source>
</reference>
<comment type="caution">
    <text evidence="6">The sequence shown here is derived from an EMBL/GenBank/DDBJ whole genome shotgun (WGS) entry which is preliminary data.</text>
</comment>
<feature type="transmembrane region" description="Helical" evidence="5">
    <location>
        <begin position="109"/>
        <end position="136"/>
    </location>
</feature>
<keyword evidence="4" id="KW-0406">Ion transport</keyword>
<keyword evidence="5" id="KW-1133">Transmembrane helix</keyword>
<dbReference type="Proteomes" id="UP000245639">
    <property type="component" value="Unassembled WGS sequence"/>
</dbReference>
<name>A0A2U1F8P2_9PSEU</name>
<evidence type="ECO:0000256" key="1">
    <source>
        <dbReference type="ARBA" id="ARBA00004651"/>
    </source>
</evidence>
<dbReference type="GO" id="GO:0015297">
    <property type="term" value="F:antiporter activity"/>
    <property type="evidence" value="ECO:0007669"/>
    <property type="project" value="UniProtKB-KW"/>
</dbReference>
<dbReference type="EMBL" id="QEKW01000008">
    <property type="protein sequence ID" value="PVZ08528.1"/>
    <property type="molecule type" value="Genomic_DNA"/>
</dbReference>
<keyword evidence="5" id="KW-0472">Membrane</keyword>
<feature type="transmembrane region" description="Helical" evidence="5">
    <location>
        <begin position="12"/>
        <end position="32"/>
    </location>
</feature>
<gene>
    <name evidence="6" type="ORF">C8D89_108125</name>
</gene>
<keyword evidence="5" id="KW-0812">Transmembrane</keyword>
<evidence type="ECO:0000256" key="3">
    <source>
        <dbReference type="ARBA" id="ARBA00022449"/>
    </source>
</evidence>